<reference evidence="2" key="1">
    <citation type="submission" date="2025-08" db="UniProtKB">
        <authorList>
            <consortium name="Ensembl"/>
        </authorList>
    </citation>
    <scope>IDENTIFICATION</scope>
</reference>
<organism evidence="2 3">
    <name type="scientific">Seriola dumerili</name>
    <name type="common">Greater amberjack</name>
    <name type="synonym">Caranx dumerili</name>
    <dbReference type="NCBI Taxonomy" id="41447"/>
    <lineage>
        <taxon>Eukaryota</taxon>
        <taxon>Metazoa</taxon>
        <taxon>Chordata</taxon>
        <taxon>Craniata</taxon>
        <taxon>Vertebrata</taxon>
        <taxon>Euteleostomi</taxon>
        <taxon>Actinopterygii</taxon>
        <taxon>Neopterygii</taxon>
        <taxon>Teleostei</taxon>
        <taxon>Neoteleostei</taxon>
        <taxon>Acanthomorphata</taxon>
        <taxon>Carangaria</taxon>
        <taxon>Carangiformes</taxon>
        <taxon>Carangidae</taxon>
        <taxon>Seriola</taxon>
    </lineage>
</organism>
<name>A0A3B4ULV0_SERDU</name>
<evidence type="ECO:0000313" key="2">
    <source>
        <dbReference type="Ensembl" id="ENSSDUP00000019666.1"/>
    </source>
</evidence>
<evidence type="ECO:0000313" key="3">
    <source>
        <dbReference type="Proteomes" id="UP000261420"/>
    </source>
</evidence>
<dbReference type="Proteomes" id="UP000261420">
    <property type="component" value="Unplaced"/>
</dbReference>
<accession>A0A3B4ULV0</accession>
<reference evidence="2" key="2">
    <citation type="submission" date="2025-09" db="UniProtKB">
        <authorList>
            <consortium name="Ensembl"/>
        </authorList>
    </citation>
    <scope>IDENTIFICATION</scope>
</reference>
<feature type="region of interest" description="Disordered" evidence="1">
    <location>
        <begin position="1"/>
        <end position="34"/>
    </location>
</feature>
<sequence>MASKDEDGEQPHPYGAYAHPTPHGHGHETAAQRYSATRIQAGYEPERCMCTNGTTCMCTYRSTQNYAMSSIKCSAISVMTHLLRFYMEDYNE</sequence>
<evidence type="ECO:0000256" key="1">
    <source>
        <dbReference type="SAM" id="MobiDB-lite"/>
    </source>
</evidence>
<dbReference type="Ensembl" id="ENSSDUT00000020015.1">
    <property type="protein sequence ID" value="ENSSDUP00000019666.1"/>
    <property type="gene ID" value="ENSSDUG00000014328.1"/>
</dbReference>
<dbReference type="STRING" id="41447.ENSSDUP00000019666"/>
<keyword evidence="3" id="KW-1185">Reference proteome</keyword>
<protein>
    <submittedName>
        <fullName evidence="2">Uncharacterized protein</fullName>
    </submittedName>
</protein>
<dbReference type="AlphaFoldDB" id="A0A3B4ULV0"/>
<dbReference type="GeneTree" id="ENSGT00940000177602"/>
<proteinExistence type="predicted"/>